<dbReference type="AlphaFoldDB" id="A0A6V7H8Q6"/>
<accession>A0A6V7H8Q6</accession>
<evidence type="ECO:0000313" key="2">
    <source>
        <dbReference type="Proteomes" id="UP000752696"/>
    </source>
</evidence>
<reference evidence="1" key="1">
    <citation type="submission" date="2020-07" db="EMBL/GenBank/DDBJ databases">
        <authorList>
            <person name="Nazaruddin N."/>
        </authorList>
    </citation>
    <scope>NUCLEOTIDE SEQUENCE</scope>
</reference>
<keyword evidence="2" id="KW-1185">Reference proteome</keyword>
<dbReference type="EMBL" id="CAJDYZ010009022">
    <property type="protein sequence ID" value="CAD1476077.1"/>
    <property type="molecule type" value="Genomic_DNA"/>
</dbReference>
<evidence type="ECO:0000313" key="1">
    <source>
        <dbReference type="EMBL" id="CAD1476077.1"/>
    </source>
</evidence>
<organism evidence="1 2">
    <name type="scientific">Heterotrigona itama</name>
    <dbReference type="NCBI Taxonomy" id="395501"/>
    <lineage>
        <taxon>Eukaryota</taxon>
        <taxon>Metazoa</taxon>
        <taxon>Ecdysozoa</taxon>
        <taxon>Arthropoda</taxon>
        <taxon>Hexapoda</taxon>
        <taxon>Insecta</taxon>
        <taxon>Pterygota</taxon>
        <taxon>Neoptera</taxon>
        <taxon>Endopterygota</taxon>
        <taxon>Hymenoptera</taxon>
        <taxon>Apocrita</taxon>
        <taxon>Aculeata</taxon>
        <taxon>Apoidea</taxon>
        <taxon>Anthophila</taxon>
        <taxon>Apidae</taxon>
        <taxon>Heterotrigona</taxon>
    </lineage>
</organism>
<sequence>MNDARRRRRRRRTRVSTYHRTTELDEISTMSRARCDYRYYQDLTETVHVPKLRTLSLKNSVLCFGY</sequence>
<comment type="caution">
    <text evidence="1">The sequence shown here is derived from an EMBL/GenBank/DDBJ whole genome shotgun (WGS) entry which is preliminary data.</text>
</comment>
<protein>
    <submittedName>
        <fullName evidence="1">Uncharacterized protein</fullName>
    </submittedName>
</protein>
<dbReference type="Proteomes" id="UP000752696">
    <property type="component" value="Unassembled WGS sequence"/>
</dbReference>
<proteinExistence type="predicted"/>
<gene>
    <name evidence="1" type="ORF">MHI_LOCUS616506</name>
</gene>
<name>A0A6V7H8Q6_9HYME</name>
<feature type="non-terminal residue" evidence="1">
    <location>
        <position position="66"/>
    </location>
</feature>